<dbReference type="AlphaFoldDB" id="A0A4Y2ASU4"/>
<dbReference type="Pfam" id="PF00078">
    <property type="entry name" value="RVT_1"/>
    <property type="match status" value="1"/>
</dbReference>
<dbReference type="OrthoDB" id="3051850at2759"/>
<evidence type="ECO:0000313" key="2">
    <source>
        <dbReference type="EMBL" id="GBL82186.1"/>
    </source>
</evidence>
<dbReference type="InterPro" id="IPR043502">
    <property type="entry name" value="DNA/RNA_pol_sf"/>
</dbReference>
<dbReference type="EMBL" id="BGPR01000028">
    <property type="protein sequence ID" value="GBL82186.1"/>
    <property type="molecule type" value="Genomic_DNA"/>
</dbReference>
<feature type="domain" description="Reverse transcriptase" evidence="1">
    <location>
        <begin position="24"/>
        <end position="301"/>
    </location>
</feature>
<name>A0A4Y2ASU4_ARAVE</name>
<dbReference type="GO" id="GO:0071897">
    <property type="term" value="P:DNA biosynthetic process"/>
    <property type="evidence" value="ECO:0007669"/>
    <property type="project" value="UniProtKB-ARBA"/>
</dbReference>
<reference evidence="2 3" key="1">
    <citation type="journal article" date="2019" name="Sci. Rep.">
        <title>Orb-weaving spider Araneus ventricosus genome elucidates the spidroin gene catalogue.</title>
        <authorList>
            <person name="Kono N."/>
            <person name="Nakamura H."/>
            <person name="Ohtoshi R."/>
            <person name="Moran D.A.P."/>
            <person name="Shinohara A."/>
            <person name="Yoshida Y."/>
            <person name="Fujiwara M."/>
            <person name="Mori M."/>
            <person name="Tomita M."/>
            <person name="Arakawa K."/>
        </authorList>
    </citation>
    <scope>NUCLEOTIDE SEQUENCE [LARGE SCALE GENOMIC DNA]</scope>
</reference>
<dbReference type="PROSITE" id="PS50878">
    <property type="entry name" value="RT_POL"/>
    <property type="match status" value="1"/>
</dbReference>
<gene>
    <name evidence="2" type="primary">R1A1-elementORF2_252</name>
    <name evidence="2" type="ORF">AVEN_252378_1</name>
</gene>
<dbReference type="PANTHER" id="PTHR33332">
    <property type="entry name" value="REVERSE TRANSCRIPTASE DOMAIN-CONTAINING PROTEIN"/>
    <property type="match status" value="1"/>
</dbReference>
<dbReference type="InterPro" id="IPR000477">
    <property type="entry name" value="RT_dom"/>
</dbReference>
<dbReference type="Gene3D" id="3.30.70.270">
    <property type="match status" value="1"/>
</dbReference>
<dbReference type="InterPro" id="IPR043128">
    <property type="entry name" value="Rev_trsase/Diguanyl_cyclase"/>
</dbReference>
<organism evidence="2 3">
    <name type="scientific">Araneus ventricosus</name>
    <name type="common">Orbweaver spider</name>
    <name type="synonym">Epeira ventricosa</name>
    <dbReference type="NCBI Taxonomy" id="182803"/>
    <lineage>
        <taxon>Eukaryota</taxon>
        <taxon>Metazoa</taxon>
        <taxon>Ecdysozoa</taxon>
        <taxon>Arthropoda</taxon>
        <taxon>Chelicerata</taxon>
        <taxon>Arachnida</taxon>
        <taxon>Araneae</taxon>
        <taxon>Araneomorphae</taxon>
        <taxon>Entelegynae</taxon>
        <taxon>Araneoidea</taxon>
        <taxon>Araneidae</taxon>
        <taxon>Araneus</taxon>
    </lineage>
</organism>
<sequence length="469" mass="53800">MPKLEEFKEINSQKIIEEIPKIIKNVACPDIRSSLETANREIMEKTHPGLCSAYLPVCLLPTLGKIVERLFLLKLNRWLDQNNIIHSNQYGFLEGKSCDVAVSNIVENIKSRIPSEHLALVSLDIKSAFDNMNWPVLFNIFTEYGLPRFYTNFIFYYLNDRYVYYVNDVFETSRRCFRGCPQGSVIAPTLWNIYINSILTNNNGELHIQPFADDLALVIGGRTARELEKNNNLVLAGIANKLDSLKLTLSIQKCQTIVYRSIASQKLSKRNSMVLNRKPTFKINNISIKVTDGLKILGIIIDQKLSWTAHIDSLHDKILLLTSNFNRIVKSDWSVNKNLIKNWYLTTIEKALLYGANVWGGALTKIQLNRLHSIQRVFLSKFTRGYRTTSTNVLNVLTGIPPLHITVEAEFIKFQIWVRRSNKYNHIIESVPLDHNIAIKNIPSALKNLFLQPHRLSTQISRYTRTGPE</sequence>
<comment type="caution">
    <text evidence="2">The sequence shown here is derived from an EMBL/GenBank/DDBJ whole genome shotgun (WGS) entry which is preliminary data.</text>
</comment>
<protein>
    <recommendedName>
        <fullName evidence="1">Reverse transcriptase domain-containing protein</fullName>
    </recommendedName>
</protein>
<evidence type="ECO:0000259" key="1">
    <source>
        <dbReference type="PROSITE" id="PS50878"/>
    </source>
</evidence>
<keyword evidence="3" id="KW-1185">Reference proteome</keyword>
<evidence type="ECO:0000313" key="3">
    <source>
        <dbReference type="Proteomes" id="UP000499080"/>
    </source>
</evidence>
<proteinExistence type="predicted"/>
<dbReference type="CDD" id="cd01650">
    <property type="entry name" value="RT_nLTR_like"/>
    <property type="match status" value="1"/>
</dbReference>
<dbReference type="Proteomes" id="UP000499080">
    <property type="component" value="Unassembled WGS sequence"/>
</dbReference>
<accession>A0A4Y2ASU4</accession>
<dbReference type="SUPFAM" id="SSF56672">
    <property type="entry name" value="DNA/RNA polymerases"/>
    <property type="match status" value="1"/>
</dbReference>